<keyword evidence="1" id="KW-0813">Transport</keyword>
<dbReference type="PROSITE" id="PS51009">
    <property type="entry name" value="CYTCII"/>
    <property type="match status" value="1"/>
</dbReference>
<protein>
    <recommendedName>
        <fullName evidence="11">Cytochrome C</fullName>
    </recommendedName>
</protein>
<dbReference type="STRING" id="470453.B0680_01695"/>
<keyword evidence="3 6" id="KW-0479">Metal-binding</keyword>
<dbReference type="PROSITE" id="PS51257">
    <property type="entry name" value="PROKAR_LIPOPROTEIN"/>
    <property type="match status" value="1"/>
</dbReference>
<feature type="chain" id="PRO_5012639675" description="Cytochrome C" evidence="8">
    <location>
        <begin position="20"/>
        <end position="161"/>
    </location>
</feature>
<name>A0A1T0CTB2_9GAMM</name>
<evidence type="ECO:0000313" key="10">
    <source>
        <dbReference type="Proteomes" id="UP000189800"/>
    </source>
</evidence>
<dbReference type="GO" id="GO:0005506">
    <property type="term" value="F:iron ion binding"/>
    <property type="evidence" value="ECO:0007669"/>
    <property type="project" value="InterPro"/>
</dbReference>
<feature type="signal peptide" evidence="8">
    <location>
        <begin position="1"/>
        <end position="19"/>
    </location>
</feature>
<evidence type="ECO:0000256" key="8">
    <source>
        <dbReference type="SAM" id="SignalP"/>
    </source>
</evidence>
<evidence type="ECO:0008006" key="11">
    <source>
        <dbReference type="Google" id="ProtNLM"/>
    </source>
</evidence>
<evidence type="ECO:0000256" key="5">
    <source>
        <dbReference type="ARBA" id="ARBA00023004"/>
    </source>
</evidence>
<proteinExistence type="predicted"/>
<keyword evidence="2 7" id="KW-0349">Heme</keyword>
<keyword evidence="4" id="KW-0249">Electron transport</keyword>
<dbReference type="PIRSF" id="PIRSF000027">
    <property type="entry name" value="Cytc_c_prime"/>
    <property type="match status" value="1"/>
</dbReference>
<keyword evidence="8" id="KW-0732">Signal</keyword>
<evidence type="ECO:0000256" key="4">
    <source>
        <dbReference type="ARBA" id="ARBA00022982"/>
    </source>
</evidence>
<dbReference type="Proteomes" id="UP000189800">
    <property type="component" value="Unassembled WGS sequence"/>
</dbReference>
<dbReference type="AlphaFoldDB" id="A0A1T0CTB2"/>
<keyword evidence="5 6" id="KW-0408">Iron</keyword>
<evidence type="ECO:0000256" key="6">
    <source>
        <dbReference type="PIRSR" id="PIRSR000027-1"/>
    </source>
</evidence>
<feature type="binding site" description="covalent" evidence="7">
    <location>
        <position position="154"/>
    </location>
    <ligand>
        <name>heme c</name>
        <dbReference type="ChEBI" id="CHEBI:61717"/>
    </ligand>
</feature>
<comment type="PTM">
    <text evidence="7">Binds 1 heme group per subunit.</text>
</comment>
<dbReference type="Pfam" id="PF01322">
    <property type="entry name" value="Cytochrom_C_2"/>
    <property type="match status" value="1"/>
</dbReference>
<dbReference type="SUPFAM" id="SSF47175">
    <property type="entry name" value="Cytochromes"/>
    <property type="match status" value="1"/>
</dbReference>
<gene>
    <name evidence="9" type="ORF">B0680_01695</name>
</gene>
<sequence>MLNKKLALTALLASALAISACSKTETAAAPATNTAEAGANPVEARENLMKDWRRANETMKGMLENPSSFDAATFKQNADTIANSTADMWKHFEGDAAKGGDAQDAIWTDAAAFKAETEKFNAAAAALATAATTAQSAADVEKQFGEMASTCGSCHKVYKKD</sequence>
<feature type="binding site" description="covalent" evidence="7">
    <location>
        <position position="151"/>
    </location>
    <ligand>
        <name>heme c</name>
        <dbReference type="ChEBI" id="CHEBI:61717"/>
    </ligand>
</feature>
<dbReference type="InterPro" id="IPR012127">
    <property type="entry name" value="Cyt_c_prime"/>
</dbReference>
<accession>A0A1T0CTB2</accession>
<dbReference type="GO" id="GO:0020037">
    <property type="term" value="F:heme binding"/>
    <property type="evidence" value="ECO:0007669"/>
    <property type="project" value="InterPro"/>
</dbReference>
<organism evidence="9 10">
    <name type="scientific">Moraxella pluranimalium</name>
    <dbReference type="NCBI Taxonomy" id="470453"/>
    <lineage>
        <taxon>Bacteria</taxon>
        <taxon>Pseudomonadati</taxon>
        <taxon>Pseudomonadota</taxon>
        <taxon>Gammaproteobacteria</taxon>
        <taxon>Moraxellales</taxon>
        <taxon>Moraxellaceae</taxon>
        <taxon>Moraxella</taxon>
    </lineage>
</organism>
<comment type="caution">
    <text evidence="9">The sequence shown here is derived from an EMBL/GenBank/DDBJ whole genome shotgun (WGS) entry which is preliminary data.</text>
</comment>
<dbReference type="GO" id="GO:0009055">
    <property type="term" value="F:electron transfer activity"/>
    <property type="evidence" value="ECO:0007669"/>
    <property type="project" value="InterPro"/>
</dbReference>
<keyword evidence="10" id="KW-1185">Reference proteome</keyword>
<dbReference type="InterPro" id="IPR002321">
    <property type="entry name" value="Cyt_c_II"/>
</dbReference>
<dbReference type="GO" id="GO:0022900">
    <property type="term" value="P:electron transport chain"/>
    <property type="evidence" value="ECO:0007669"/>
    <property type="project" value="InterPro"/>
</dbReference>
<dbReference type="OrthoDB" id="5520910at2"/>
<evidence type="ECO:0000256" key="7">
    <source>
        <dbReference type="PIRSR" id="PIRSR000027-2"/>
    </source>
</evidence>
<dbReference type="EMBL" id="MUYU01000006">
    <property type="protein sequence ID" value="OOS25572.1"/>
    <property type="molecule type" value="Genomic_DNA"/>
</dbReference>
<dbReference type="GO" id="GO:0042597">
    <property type="term" value="C:periplasmic space"/>
    <property type="evidence" value="ECO:0007669"/>
    <property type="project" value="InterPro"/>
</dbReference>
<evidence type="ECO:0000256" key="3">
    <source>
        <dbReference type="ARBA" id="ARBA00022723"/>
    </source>
</evidence>
<dbReference type="InterPro" id="IPR010980">
    <property type="entry name" value="Cyt_c/b562"/>
</dbReference>
<dbReference type="RefSeq" id="WP_078253328.1">
    <property type="nucleotide sequence ID" value="NZ_MUYU01000006.1"/>
</dbReference>
<evidence type="ECO:0000256" key="1">
    <source>
        <dbReference type="ARBA" id="ARBA00022448"/>
    </source>
</evidence>
<feature type="binding site" description="axial binding residue" evidence="6">
    <location>
        <position position="155"/>
    </location>
    <ligand>
        <name>heme c</name>
        <dbReference type="ChEBI" id="CHEBI:61717"/>
    </ligand>
    <ligandPart>
        <name>Fe</name>
        <dbReference type="ChEBI" id="CHEBI:18248"/>
    </ligandPart>
</feature>
<evidence type="ECO:0000313" key="9">
    <source>
        <dbReference type="EMBL" id="OOS25572.1"/>
    </source>
</evidence>
<reference evidence="9 10" key="1">
    <citation type="submission" date="2017-02" db="EMBL/GenBank/DDBJ databases">
        <title>Draft genome sequence of Moraxella pluranimalium CCUG 54913T type strain.</title>
        <authorList>
            <person name="Salva-Serra F."/>
            <person name="Engstrom-Jakobsson H."/>
            <person name="Thorell K."/>
            <person name="Jaen-Luchoro D."/>
            <person name="Gonzales-Siles L."/>
            <person name="Karlsson R."/>
            <person name="Yazdan S."/>
            <person name="Boulund F."/>
            <person name="Johnning A."/>
            <person name="Engstrand L."/>
            <person name="Kristiansson E."/>
            <person name="Moore E."/>
        </authorList>
    </citation>
    <scope>NUCLEOTIDE SEQUENCE [LARGE SCALE GENOMIC DNA]</scope>
    <source>
        <strain evidence="9 10">CCUG 54913</strain>
    </source>
</reference>
<evidence type="ECO:0000256" key="2">
    <source>
        <dbReference type="ARBA" id="ARBA00022617"/>
    </source>
</evidence>
<dbReference type="Gene3D" id="1.20.120.10">
    <property type="entry name" value="Cytochrome c/b562"/>
    <property type="match status" value="1"/>
</dbReference>